<evidence type="ECO:0000313" key="58">
    <source>
        <dbReference type="EMBL" id="EDG1030073.1"/>
    </source>
</evidence>
<dbReference type="EMBL" id="AAMIOR010000002">
    <property type="protein sequence ID" value="EDH7230824.1"/>
    <property type="molecule type" value="Genomic_DNA"/>
</dbReference>
<dbReference type="EMBL" id="AAKIWH010000016">
    <property type="protein sequence ID" value="ECS2130724.1"/>
    <property type="molecule type" value="Genomic_DNA"/>
</dbReference>
<evidence type="ECO:0000313" key="10">
    <source>
        <dbReference type="EMBL" id="EBO2754331.1"/>
    </source>
</evidence>
<evidence type="ECO:0000313" key="55">
    <source>
        <dbReference type="EMBL" id="EDB8287348.1"/>
    </source>
</evidence>
<evidence type="ECO:0000313" key="66">
    <source>
        <dbReference type="EMBL" id="EDH7968040.1"/>
    </source>
</evidence>
<dbReference type="Proteomes" id="UP000322839">
    <property type="component" value="Unassembled WGS sequence"/>
</dbReference>
<dbReference type="RefSeq" id="WP_001518927.1">
    <property type="nucleotide sequence ID" value="NZ_CP051346.1"/>
</dbReference>
<dbReference type="Proteomes" id="UP000839916">
    <property type="component" value="Unassembled WGS sequence"/>
</dbReference>
<dbReference type="EMBL" id="AAKRWR010000058">
    <property type="protein sequence ID" value="ECV4440291.1"/>
    <property type="molecule type" value="Genomic_DNA"/>
</dbReference>
<dbReference type="EMBL" id="AAMLHW010000004">
    <property type="protein sequence ID" value="EDI5304185.1"/>
    <property type="molecule type" value="Genomic_DNA"/>
</dbReference>
<evidence type="ECO:0000313" key="27">
    <source>
        <dbReference type="EMBL" id="ECS3253248.1"/>
    </source>
</evidence>
<dbReference type="Proteomes" id="UP000365067">
    <property type="component" value="Unassembled WGS sequence"/>
</dbReference>
<dbReference type="EMBL" id="AAKWYY010000006">
    <property type="protein sequence ID" value="ECW6043966.1"/>
    <property type="molecule type" value="Genomic_DNA"/>
</dbReference>
<evidence type="ECO:0000313" key="4">
    <source>
        <dbReference type="EMBL" id="EBN0510404.1"/>
    </source>
</evidence>
<accession>A0A3V9S7F7</accession>
<dbReference type="EMBL" id="AAMLTI010000002">
    <property type="protein sequence ID" value="EDI6912047.1"/>
    <property type="molecule type" value="Genomic_DNA"/>
</dbReference>
<evidence type="ECO:0000313" key="23">
    <source>
        <dbReference type="EMBL" id="ECB5813655.1"/>
    </source>
</evidence>
<dbReference type="EMBL" id="AAHQMV010000002">
    <property type="protein sequence ID" value="EBZ2430704.1"/>
    <property type="molecule type" value="Genomic_DNA"/>
</dbReference>
<evidence type="ECO:0000313" key="53">
    <source>
        <dbReference type="EMBL" id="ECW9635925.1"/>
    </source>
</evidence>
<evidence type="ECO:0000313" key="17">
    <source>
        <dbReference type="EMBL" id="ECA0086962.1"/>
    </source>
</evidence>
<evidence type="ECO:0000313" key="18">
    <source>
        <dbReference type="EMBL" id="ECA4442140.1"/>
    </source>
</evidence>
<reference evidence="41" key="2">
    <citation type="submission" date="2018-07" db="EMBL/GenBank/DDBJ databases">
        <authorList>
            <consortium name="NARMS: The National Antimicrobial Resistance Monitoring System"/>
        </authorList>
    </citation>
    <scope>NUCLEOTIDE SEQUENCE</scope>
    <source>
        <strain evidence="40">CVM N17S1400</strain>
        <strain evidence="28">CVM N32749</strain>
        <strain evidence="41">CVM N32765</strain>
        <strain evidence="42">CVM N32771</strain>
        <strain evidence="34">CVM N41920</strain>
        <strain evidence="25">CVM N54726</strain>
        <strain evidence="55">CVM N56557</strain>
        <strain evidence="27">CVM N57292F</strain>
        <strain evidence="33">CVM N57958F</strain>
        <strain evidence="26">CVM N58008</strain>
        <strain evidence="56">CVM N58670</strain>
        <strain evidence="57">CVM N62967</strain>
        <strain evidence="36">FSIS11808073</strain>
        <strain evidence="45">FSIS11813416</strain>
        <strain evidence="19">FSIS11816699</strain>
        <strain evidence="24">FSIS11918308</strain>
        <strain evidence="54">FSIS1505221</strain>
        <strain evidence="58">FSIS1710719</strain>
    </source>
</reference>
<evidence type="ECO:0000313" key="28">
    <source>
        <dbReference type="EMBL" id="ECS4926442.1"/>
    </source>
</evidence>
<dbReference type="EMBL" id="AAKRLS010000029">
    <property type="protein sequence ID" value="ECU9200275.1"/>
    <property type="molecule type" value="Genomic_DNA"/>
</dbReference>
<dbReference type="EMBL" id="AAMCZO010000013">
    <property type="protein sequence ID" value="EDG1030073.1"/>
    <property type="molecule type" value="Genomic_DNA"/>
</dbReference>
<dbReference type="EMBL" id="AAKLXH010000053">
    <property type="protein sequence ID" value="ECT1656770.1"/>
    <property type="molecule type" value="Genomic_DNA"/>
</dbReference>
<evidence type="ECO:0000313" key="26">
    <source>
        <dbReference type="EMBL" id="ECS2986826.1"/>
    </source>
</evidence>
<reference evidence="73 74" key="4">
    <citation type="journal article" date="2019" name="Proc. Natl. Acad. Sci. U.S.A.">
        <title>Microbiome composition shapes rapid genomic adaptation of Drosophila melanogaster.</title>
        <authorList>
            <person name="Rudman S.M."/>
            <person name="Greenblum S."/>
            <person name="Hughes R.C."/>
            <person name="Rajpurohit S."/>
            <person name="Kiratli O."/>
            <person name="Lowder D.B."/>
            <person name="Lemmon S.G."/>
            <person name="Petrov D.A."/>
            <person name="Chaston J.M."/>
            <person name="Schmidt P."/>
        </authorList>
    </citation>
    <scope>NUCLEOTIDE SEQUENCE [LARGE SCALE GENOMIC DNA]</scope>
    <source>
        <strain evidence="73 74">ME2L-19-11</strain>
    </source>
</reference>
<evidence type="ECO:0000313" key="46">
    <source>
        <dbReference type="EMBL" id="ECV0619951.1"/>
    </source>
</evidence>
<dbReference type="EMBL" id="AAGHXH010000001">
    <property type="protein sequence ID" value="EBO2491445.1"/>
    <property type="molecule type" value="Genomic_DNA"/>
</dbReference>
<evidence type="ECO:0000313" key="34">
    <source>
        <dbReference type="EMBL" id="ECT7067256.1"/>
    </source>
</evidence>
<evidence type="ECO:0000313" key="32">
    <source>
        <dbReference type="EMBL" id="ECT1897162.1"/>
    </source>
</evidence>
<dbReference type="EMBL" id="AAKOFV010000001">
    <property type="protein sequence ID" value="ECT8989222.1"/>
    <property type="molecule type" value="Genomic_DNA"/>
</dbReference>
<evidence type="ECO:0000313" key="9">
    <source>
        <dbReference type="EMBL" id="EBO2524453.1"/>
    </source>
</evidence>
<dbReference type="EMBL" id="AAHULV010000050">
    <property type="protein sequence ID" value="ECA4917720.1"/>
    <property type="molecule type" value="Genomic_DNA"/>
</dbReference>
<dbReference type="EMBL" id="AAHYAO010000001">
    <property type="protein sequence ID" value="ECB5813655.1"/>
    <property type="molecule type" value="Genomic_DNA"/>
</dbReference>
<evidence type="ECO:0000313" key="63">
    <source>
        <dbReference type="EMBL" id="EDH4305334.1"/>
    </source>
</evidence>
<dbReference type="EMBL" id="AAKSAY010000008">
    <property type="protein sequence ID" value="ECV3650928.1"/>
    <property type="molecule type" value="Genomic_DNA"/>
</dbReference>
<dbReference type="EMBL" id="AAMFMM010000002">
    <property type="protein sequence ID" value="EDG8348872.1"/>
    <property type="molecule type" value="Genomic_DNA"/>
</dbReference>
<dbReference type="EMBL" id="AAGEHN010000004">
    <property type="protein sequence ID" value="EBM9686595.1"/>
    <property type="molecule type" value="Genomic_DNA"/>
</dbReference>
<dbReference type="AlphaFoldDB" id="A0A3V9S7F7"/>
<dbReference type="EMBL" id="AAKYEZ010000005">
    <property type="protein sequence ID" value="ECW9635925.1"/>
    <property type="molecule type" value="Genomic_DNA"/>
</dbReference>
<evidence type="ECO:0000313" key="51">
    <source>
        <dbReference type="EMBL" id="ECV5589178.1"/>
    </source>
</evidence>
<evidence type="ECO:0000313" key="21">
    <source>
        <dbReference type="EMBL" id="ECA8959160.1"/>
    </source>
</evidence>
<dbReference type="EMBL" id="AAMKKX010000003">
    <property type="protein sequence ID" value="EDI2824761.1"/>
    <property type="molecule type" value="Genomic_DNA"/>
</dbReference>
<dbReference type="EMBL" id="AAKPHH010000071">
    <property type="protein sequence ID" value="ECU2380879.1"/>
    <property type="molecule type" value="Genomic_DNA"/>
</dbReference>
<dbReference type="EMBL" id="AAKPQU010000002">
    <property type="protein sequence ID" value="ECU3467521.1"/>
    <property type="molecule type" value="Genomic_DNA"/>
</dbReference>
<evidence type="ECO:0000313" key="74">
    <source>
        <dbReference type="Proteomes" id="UP000322839"/>
    </source>
</evidence>
<evidence type="ECO:0000313" key="48">
    <source>
        <dbReference type="EMBL" id="ECV4440291.1"/>
    </source>
</evidence>
<evidence type="ECO:0000313" key="72">
    <source>
        <dbReference type="EMBL" id="EDI6912047.1"/>
    </source>
</evidence>
<dbReference type="EMBL" id="AAHYUR010000003">
    <property type="protein sequence ID" value="ECB8227747.1"/>
    <property type="molecule type" value="Genomic_DNA"/>
</dbReference>
<dbReference type="EMBL" id="AAKLTE010000003">
    <property type="protein sequence ID" value="ECT1148224.1"/>
    <property type="molecule type" value="Genomic_DNA"/>
</dbReference>
<dbReference type="EMBL" id="AAKPJA010000044">
    <property type="protein sequence ID" value="ECU2528028.1"/>
    <property type="molecule type" value="Genomic_DNA"/>
</dbReference>
<dbReference type="EMBL" id="AAHVUF010000006">
    <property type="protein sequence ID" value="ECA8830138.1"/>
    <property type="molecule type" value="Genomic_DNA"/>
</dbReference>
<evidence type="ECO:0000313" key="8">
    <source>
        <dbReference type="EMBL" id="EBO2491445.1"/>
    </source>
</evidence>
<evidence type="ECO:0000313" key="6">
    <source>
        <dbReference type="EMBL" id="EBO1575130.1"/>
    </source>
</evidence>
<evidence type="ECO:0000313" key="25">
    <source>
        <dbReference type="EMBL" id="ECS2130724.1"/>
    </source>
</evidence>
<dbReference type="EMBL" id="AAMKVI010000001">
    <property type="protein sequence ID" value="EDI4074094.1"/>
    <property type="molecule type" value="Genomic_DNA"/>
</dbReference>
<dbReference type="Proteomes" id="UP000839705">
    <property type="component" value="Unassembled WGS sequence"/>
</dbReference>
<dbReference type="EMBL" id="AAKJFM010000058">
    <property type="protein sequence ID" value="ECS3253248.1"/>
    <property type="molecule type" value="Genomic_DNA"/>
</dbReference>
<dbReference type="EMBL" id="AAKRVG010000022">
    <property type="protein sequence ID" value="ECV5589178.1"/>
    <property type="molecule type" value="Genomic_DNA"/>
</dbReference>
<dbReference type="Proteomes" id="UP000839903">
    <property type="component" value="Unassembled WGS sequence"/>
</dbReference>
<evidence type="ECO:0000313" key="62">
    <source>
        <dbReference type="EMBL" id="EDG8421701.1"/>
    </source>
</evidence>
<dbReference type="EMBL" id="AAKLNX010000004">
    <property type="protein sequence ID" value="ECT0508714.1"/>
    <property type="molecule type" value="Genomic_DNA"/>
</dbReference>
<evidence type="ECO:0000313" key="73">
    <source>
        <dbReference type="EMBL" id="KAA8316250.1"/>
    </source>
</evidence>
<dbReference type="EMBL" id="AAGHPP010000049">
    <property type="protein sequence ID" value="EBO1575130.1"/>
    <property type="molecule type" value="Genomic_DNA"/>
</dbReference>
<dbReference type="EMBL" id="AAHSYX010000002">
    <property type="protein sequence ID" value="ECA0086962.1"/>
    <property type="molecule type" value="Genomic_DNA"/>
</dbReference>
<evidence type="ECO:0000313" key="42">
    <source>
        <dbReference type="EMBL" id="ECU7620592.1"/>
    </source>
</evidence>
<dbReference type="EMBL" id="AAHVVF010000037">
    <property type="protein sequence ID" value="ECA8959160.1"/>
    <property type="molecule type" value="Genomic_DNA"/>
</dbReference>
<evidence type="ECO:0008006" key="76">
    <source>
        <dbReference type="Google" id="ProtNLM"/>
    </source>
</evidence>
<dbReference type="EMBL" id="AAHULA010000006">
    <property type="protein sequence ID" value="ECA4442140.1"/>
    <property type="molecule type" value="Genomic_DNA"/>
</dbReference>
<dbReference type="EMBL" id="AAKOWS010000023">
    <property type="protein sequence ID" value="ECU1024011.1"/>
    <property type="molecule type" value="Genomic_DNA"/>
</dbReference>
<evidence type="ECO:0000313" key="56">
    <source>
        <dbReference type="EMBL" id="EDB8561213.1"/>
    </source>
</evidence>
<dbReference type="EMBL" id="AAMIVI010000001">
    <property type="protein sequence ID" value="EDH7968040.1"/>
    <property type="molecule type" value="Genomic_DNA"/>
</dbReference>
<evidence type="ECO:0000313" key="68">
    <source>
        <dbReference type="EMBL" id="EDI2824761.1"/>
    </source>
</evidence>
<dbReference type="EMBL" id="AAHXIE010000088">
    <property type="protein sequence ID" value="ECB3640831.1"/>
    <property type="molecule type" value="Genomic_DNA"/>
</dbReference>
<evidence type="ECO:0000313" key="60">
    <source>
        <dbReference type="EMBL" id="EDG7392321.1"/>
    </source>
</evidence>
<evidence type="ECO:0000313" key="3">
    <source>
        <dbReference type="EMBL" id="EBM9686595.1"/>
    </source>
</evidence>
<evidence type="ECO:0000313" key="20">
    <source>
        <dbReference type="EMBL" id="ECA8830138.1"/>
    </source>
</evidence>
<evidence type="ECO:0000313" key="47">
    <source>
        <dbReference type="EMBL" id="ECV3650928.1"/>
    </source>
</evidence>
<reference evidence="73" key="5">
    <citation type="submission" date="2019-03" db="EMBL/GenBank/DDBJ databases">
        <authorList>
            <person name="Levent G."/>
            <person name="Schlochtermeier A."/>
            <person name="Ives S.E."/>
            <person name="Norman K.N."/>
            <person name="Lawhon S.D."/>
            <person name="Loneragan G.H."/>
            <person name="Anderson R.C."/>
            <person name="Scott H.M."/>
        </authorList>
    </citation>
    <scope>NUCLEOTIDE SEQUENCE</scope>
    <source>
        <strain evidence="73">ME2L-19-11</strain>
    </source>
</reference>
<evidence type="ECO:0000313" key="7">
    <source>
        <dbReference type="EMBL" id="EBO2049620.1"/>
    </source>
</evidence>
<name>A0A3V9S7F7_SALET</name>
<evidence type="ECO:0000313" key="22">
    <source>
        <dbReference type="EMBL" id="ECB3640831.1"/>
    </source>
</evidence>
<dbReference type="EMBL" id="AALOWW010000006">
    <property type="protein sequence ID" value="EDB8561213.1"/>
    <property type="molecule type" value="Genomic_DNA"/>
</dbReference>
<evidence type="ECO:0000313" key="54">
    <source>
        <dbReference type="EMBL" id="EDA6265648.1"/>
    </source>
</evidence>
<evidence type="ECO:0000313" key="2">
    <source>
        <dbReference type="EMBL" id="EBM8867423.1"/>
    </source>
</evidence>
<evidence type="ECO:0000313" key="61">
    <source>
        <dbReference type="EMBL" id="EDG8348872.1"/>
    </source>
</evidence>
<dbReference type="Proteomes" id="UP000839719">
    <property type="component" value="Unassembled WGS sequence"/>
</dbReference>
<dbReference type="EMBL" id="AAHGZJ010000002">
    <property type="protein sequence ID" value="EBV9903075.1"/>
    <property type="molecule type" value="Genomic_DNA"/>
</dbReference>
<dbReference type="EMBL" id="AAGHTB010000011">
    <property type="protein sequence ID" value="EBO2049620.1"/>
    <property type="molecule type" value="Genomic_DNA"/>
</dbReference>
<dbReference type="EMBL" id="AALKSI010000001">
    <property type="protein sequence ID" value="EDA6265648.1"/>
    <property type="molecule type" value="Genomic_DNA"/>
</dbReference>
<evidence type="ECO:0000313" key="29">
    <source>
        <dbReference type="EMBL" id="ECT0508714.1"/>
    </source>
</evidence>
<evidence type="ECO:0000313" key="36">
    <source>
        <dbReference type="EMBL" id="ECU0317636.1"/>
    </source>
</evidence>
<dbReference type="EMBL" id="AAGHZM010000002">
    <property type="protein sequence ID" value="EBO2754331.1"/>
    <property type="molecule type" value="Genomic_DNA"/>
</dbReference>
<proteinExistence type="predicted"/>
<dbReference type="EMBL" id="AAHJMM010000012">
    <property type="protein sequence ID" value="EBW8725215.1"/>
    <property type="molecule type" value="Genomic_DNA"/>
</dbReference>
<organism evidence="41">
    <name type="scientific">Salmonella enterica subsp. enterica serovar Kentucky</name>
    <dbReference type="NCBI Taxonomy" id="192955"/>
    <lineage>
        <taxon>Bacteria</taxon>
        <taxon>Pseudomonadati</taxon>
        <taxon>Pseudomonadota</taxon>
        <taxon>Gammaproteobacteria</taxon>
        <taxon>Enterobacterales</taxon>
        <taxon>Enterobacteriaceae</taxon>
        <taxon>Salmonella</taxon>
    </lineage>
</organism>
<evidence type="ECO:0000313" key="70">
    <source>
        <dbReference type="EMBL" id="EDI4074094.1"/>
    </source>
</evidence>
<dbReference type="EMBL" id="AAMHWT010000006">
    <property type="protein sequence ID" value="EDH5127827.1"/>
    <property type="molecule type" value="Genomic_DNA"/>
</dbReference>
<evidence type="ECO:0000313" key="57">
    <source>
        <dbReference type="EMBL" id="EDC6715495.1"/>
    </source>
</evidence>
<dbReference type="EMBL" id="AAHHJF010000004">
    <property type="protein sequence ID" value="EBW5967502.1"/>
    <property type="molecule type" value="Genomic_DNA"/>
</dbReference>
<dbReference type="EMBL" id="AAKJTW010000053">
    <property type="protein sequence ID" value="ECS4926442.1"/>
    <property type="molecule type" value="Genomic_DNA"/>
</dbReference>
<dbReference type="EMBL" id="AAKQYR010000002">
    <property type="protein sequence ID" value="ECU7620592.1"/>
    <property type="molecule type" value="Genomic_DNA"/>
</dbReference>
<evidence type="ECO:0000313" key="50">
    <source>
        <dbReference type="EMBL" id="ECV5195699.1"/>
    </source>
</evidence>
<dbReference type="EMBL" id="AAMFEG010000028">
    <property type="protein sequence ID" value="EDG7392321.1"/>
    <property type="molecule type" value="Genomic_DNA"/>
</dbReference>
<reference evidence="12 75" key="3">
    <citation type="submission" date="2018-07" db="EMBL/GenBank/DDBJ databases">
        <authorList>
            <consortium name="GenomeTrakr network: Whole genome sequencing for foodborne pathogen traceback"/>
        </authorList>
    </citation>
    <scope>NUCLEOTIDE SEQUENCE [LARGE SCALE GENOMIC DNA]</scope>
    <source>
        <strain evidence="52">15MN00359</strain>
        <strain evidence="29">CFSAN030068</strain>
        <strain evidence="4">CVM-N15245</strain>
        <strain evidence="12">CVM-N26458</strain>
        <strain evidence="13">CVM-N27249</strain>
        <strain evidence="3">FL-NRM019</strain>
        <strain evidence="6">FSIS11807908</strain>
        <strain evidence="48">FSIS11809753</strain>
        <strain evidence="51">FSIS11809920</strain>
        <strain evidence="37">FSIS11810082</strain>
        <strain evidence="38">FSIS11811171</strain>
        <strain evidence="30">FSIS11811492</strain>
        <strain evidence="31">FSIS11811977</strain>
        <strain evidence="32">FSIS11812281</strain>
        <strain evidence="50">FSIS11813790</strain>
        <strain evidence="17">FSIS11816006</strain>
        <strain evidence="18">FSIS11816516</strain>
        <strain evidence="21">FSIS11917264</strain>
        <strain evidence="7">FSIS11918976</strain>
        <strain evidence="59">FSIS1700275</strain>
        <strain evidence="60">FSIS1700278</strain>
        <strain evidence="62">FSIS1700345</strain>
        <strain evidence="61">FSIS1700407</strain>
        <strain evidence="63">FSIS1700727</strain>
        <strain evidence="64">FSIS1700879</strain>
        <strain evidence="67">FSIS1701118</strain>
        <strain evidence="66">FSIS1701206</strain>
        <strain evidence="68">FSIS1701380</strain>
        <strain evidence="70">FSIS1701544</strain>
        <strain evidence="35">FSIS1701847</strain>
        <strain evidence="69">FSIS1702151</strain>
        <strain evidence="71">FSIS1702153</strain>
        <strain evidence="72">FSIS1702286</strain>
        <strain evidence="43">FSIS1703277</strain>
        <strain evidence="49">FSIS21821682</strain>
        <strain evidence="22">FSIS21923418</strain>
        <strain evidence="23">FSIS21923565</strain>
        <strain evidence="8">FSIS21924037</strain>
        <strain evidence="2">FSIS21924041</strain>
        <strain evidence="9">FSIS21924118</strain>
        <strain evidence="10">FSIS21924205</strain>
        <strain evidence="47">FSIS31800522</strain>
        <strain evidence="39">FSIS31800719</strain>
        <strain evidence="46">FSIS31800927</strain>
        <strain evidence="44">FSIS31800955</strain>
        <strain evidence="15">FSIS31801101</strain>
        <strain evidence="16">FSIS31801138</strain>
        <strain evidence="20">FSIS31901449</strain>
        <strain evidence="1">FSIS31901700</strain>
        <strain evidence="14 75">IA-2010122881</strain>
        <strain evidence="5">NY-N19883</strain>
        <strain evidence="11">WAPHL_SAL-A00479</strain>
    </source>
</reference>
<evidence type="ECO:0000313" key="59">
    <source>
        <dbReference type="EMBL" id="EDG6696416.1"/>
    </source>
</evidence>
<evidence type="ECO:0000313" key="1">
    <source>
        <dbReference type="EMBL" id="EBM8419150.1"/>
    </source>
</evidence>
<evidence type="ECO:0000313" key="13">
    <source>
        <dbReference type="EMBL" id="EBW5967502.1"/>
    </source>
</evidence>
<reference evidence="53" key="1">
    <citation type="submission" date="2018-07" db="EMBL/GenBank/DDBJ databases">
        <authorList>
            <consortium name="PulseNet: The National Subtyping Network for Foodborne Disease Surveillance"/>
            <person name="Tarr C.L."/>
            <person name="Trees E."/>
            <person name="Katz L.S."/>
            <person name="Carleton-Romer H.A."/>
            <person name="Stroika S."/>
            <person name="Kucerova Z."/>
            <person name="Roache K.F."/>
            <person name="Sabol A.L."/>
            <person name="Besser J."/>
            <person name="Gerner-Smidt P."/>
        </authorList>
    </citation>
    <scope>NUCLEOTIDE SEQUENCE</scope>
    <source>
        <strain evidence="53">PNUSAS000719</strain>
        <strain evidence="65">PNUSAS013139</strain>
    </source>
</reference>
<evidence type="ECO:0000313" key="14">
    <source>
        <dbReference type="EMBL" id="EBW8725215.1"/>
    </source>
</evidence>
<evidence type="ECO:0000313" key="12">
    <source>
        <dbReference type="EMBL" id="EBV9903075.1"/>
    </source>
</evidence>
<evidence type="ECO:0000313" key="43">
    <source>
        <dbReference type="EMBL" id="ECU9200275.1"/>
    </source>
</evidence>
<evidence type="ECO:0000313" key="40">
    <source>
        <dbReference type="EMBL" id="ECU3467521.1"/>
    </source>
</evidence>
<evidence type="ECO:0000313" key="11">
    <source>
        <dbReference type="EMBL" id="EBO2911301.1"/>
    </source>
</evidence>
<evidence type="ECO:0000313" key="19">
    <source>
        <dbReference type="EMBL" id="ECA4917720.1"/>
    </source>
</evidence>
<dbReference type="EMBL" id="AAKJDK010000001">
    <property type="protein sequence ID" value="ECS2986826.1"/>
    <property type="molecule type" value="Genomic_DNA"/>
</dbReference>
<dbReference type="EMBL" id="AAGHXO010000006">
    <property type="protein sequence ID" value="EBO2524453.1"/>
    <property type="molecule type" value="Genomic_DNA"/>
</dbReference>
<comment type="caution">
    <text evidence="41">The sequence shown here is derived from an EMBL/GenBank/DDBJ whole genome shotgun (WGS) entry which is preliminary data.</text>
</comment>
<evidence type="ECO:0000313" key="52">
    <source>
        <dbReference type="EMBL" id="ECW6043966.1"/>
    </source>
</evidence>
<protein>
    <recommendedName>
        <fullName evidence="76">Beta family protein</fullName>
    </recommendedName>
</protein>
<evidence type="ECO:0000313" key="45">
    <source>
        <dbReference type="EMBL" id="ECV0374142.1"/>
    </source>
</evidence>
<dbReference type="EMBL" id="AAHQUD010000003">
    <property type="protein sequence ID" value="EBZ3303308.1"/>
    <property type="molecule type" value="Genomic_DNA"/>
</dbReference>
<evidence type="ECO:0000313" key="37">
    <source>
        <dbReference type="EMBL" id="ECU1024011.1"/>
    </source>
</evidence>
<evidence type="ECO:0000313" key="30">
    <source>
        <dbReference type="EMBL" id="ECT1148224.1"/>
    </source>
</evidence>
<evidence type="ECO:0000313" key="5">
    <source>
        <dbReference type="EMBL" id="EBN3582692.1"/>
    </source>
</evidence>
<evidence type="ECO:0000313" key="31">
    <source>
        <dbReference type="EMBL" id="ECT1656770.1"/>
    </source>
</evidence>
<dbReference type="EMBL" id="AAMJAQ010000005">
    <property type="protein sequence ID" value="EDH8541305.1"/>
    <property type="molecule type" value="Genomic_DNA"/>
</dbReference>
<evidence type="ECO:0000313" key="49">
    <source>
        <dbReference type="EMBL" id="ECV4828401.1"/>
    </source>
</evidence>
<dbReference type="EMBL" id="AAGFNW010000004">
    <property type="protein sequence ID" value="EBN3582692.1"/>
    <property type="molecule type" value="Genomic_DNA"/>
</dbReference>
<dbReference type="EMBL" id="AAKQXS010000008">
    <property type="protein sequence ID" value="ECU7501905.1"/>
    <property type="molecule type" value="Genomic_DNA"/>
</dbReference>
<evidence type="ECO:0000313" key="16">
    <source>
        <dbReference type="EMBL" id="EBZ3303308.1"/>
    </source>
</evidence>
<dbReference type="EMBL" id="AAKSVH010000002">
    <property type="protein sequence ID" value="ECV0619951.1"/>
    <property type="molecule type" value="Genomic_DNA"/>
</dbReference>
<evidence type="ECO:0000313" key="38">
    <source>
        <dbReference type="EMBL" id="ECU2380879.1"/>
    </source>
</evidence>
<dbReference type="EMBL" id="AAGEBN010000001">
    <property type="protein sequence ID" value="EBM8867423.1"/>
    <property type="molecule type" value="Genomic_DNA"/>
</dbReference>
<dbReference type="EMBL" id="AAMFMX010000001">
    <property type="protein sequence ID" value="EDG8421701.1"/>
    <property type="molecule type" value="Genomic_DNA"/>
</dbReference>
<dbReference type="EMBL" id="AAKSVW010000002">
    <property type="protein sequence ID" value="ECV0333028.1"/>
    <property type="molecule type" value="Genomic_DNA"/>
</dbReference>
<sequence>MYPTYMPVLKAKKGEFDTFKQLPINIKNEMLPVFELPLLSEKQRTSKKYKSLSSPVAAFIEKCAADLSCIMEGRFFSVDVHRWPSNATIESGEHVLSYFIGCLKNKGCNVIPVIGYDRWEDEEYATVLRQISKNINKFVIRLDSFAFDDMIEEEPFFDTIDDVLASMDIDVENCSVLLDFDDVTKMSILDIQENTQRAIDILDSYDFKFISIAGCSVSGDINGMVPEINTDGVVIRKEFKVWKTIRKFNPNVRFIFGDYGIANPQLSDDLIAPDANGKIRYTIEDSYFVVRGYSRRQGDKGAQVYGLCRRLINSGHYMGPSFSWGDFKINECAQEQFLGNSTNWVSIDTSHHMTYVLAEVKEFEKKIVEEKTREILI</sequence>
<gene>
    <name evidence="33" type="ORF">A3179_08510</name>
    <name evidence="26" type="ORF">A3Y30_01415</name>
    <name evidence="27" type="ORF">A3Z70_22125</name>
    <name evidence="28" type="ORF">A9T32_22070</name>
    <name evidence="41" type="ORF">A9T44_15430</name>
    <name evidence="42" type="ORF">A9T50_03450</name>
    <name evidence="34" type="ORF">A9W12_02880</name>
    <name evidence="29" type="ORF">ACY89_10375</name>
    <name evidence="52" type="ORF">AKH67_15875</name>
    <name evidence="4" type="ORF">ALX47_10385</name>
    <name evidence="53" type="ORF">ALZ48_11695</name>
    <name evidence="25" type="ORF">APO12_14475</name>
    <name evidence="5" type="ORF">ASH16_06720</name>
    <name evidence="12" type="ORF">AUA60_04170</name>
    <name evidence="13" type="ORF">AUB25_08225</name>
    <name evidence="54" type="ORF">AYO62_01360</name>
    <name evidence="58" type="ORF">B6C64_10920</name>
    <name evidence="59" type="ORF">B8184_03610</name>
    <name evidence="60" type="ORF">B9R05_22790</name>
    <name evidence="55" type="ORF">BCO88_03540</name>
    <name evidence="56" type="ORF">BCP44_11485</name>
    <name evidence="14" type="ORF">BGH80_15715</name>
    <name evidence="57" type="ORF">BH531_13660</name>
    <name evidence="36" type="ORF">C6752_03745</name>
    <name evidence="61" type="ORF">CAH52_03975</name>
    <name evidence="62" type="ORF">CAH86_01360</name>
    <name evidence="64" type="ORF">CB071_11265</name>
    <name evidence="63" type="ORF">CBQ06_06630</name>
    <name evidence="65" type="ORF">CBZ91_03585</name>
    <name evidence="66" type="ORF">CCH07_00970</name>
    <name evidence="67" type="ORF">CCW64_06520</name>
    <name evidence="68" type="ORF">CDJ86_05790</name>
    <name evidence="71" type="ORF">CE351_07800</name>
    <name evidence="69" type="ORF">CEB89_04805</name>
    <name evidence="35" type="ORF">CEB92_01430</name>
    <name evidence="70" type="ORF">CED36_01355</name>
    <name evidence="72" type="ORF">CFL54_02490</name>
    <name evidence="43" type="ORF">CIR65_23615</name>
    <name evidence="46" type="ORF">D1343_02045</name>
    <name evidence="50" type="ORF">D3156_07880</name>
    <name evidence="44" type="ORF">D3E07_04245</name>
    <name evidence="45" type="ORF">D3I79_22025</name>
    <name evidence="15" type="ORF">D9A38_03700</name>
    <name evidence="16" type="ORF">D9U58_06050</name>
    <name evidence="51" type="ORF">DKO31_10355</name>
    <name evidence="37" type="ORF">DM640_16055</name>
    <name evidence="48" type="ORF">DML56_22095</name>
    <name evidence="47" type="ORF">DN913_09555</name>
    <name evidence="49" type="ORF">DN953_05075</name>
    <name evidence="38" type="ORF">DR951_20610</name>
    <name evidence="39" type="ORF">DT111_20440</name>
    <name evidence="30" type="ORF">DTE28_03380</name>
    <name evidence="31" type="ORF">DVE68_22975</name>
    <name evidence="32" type="ORF">DXS28_04550</name>
    <name evidence="40" type="ORF">DYO51_02420</name>
    <name evidence="24" type="ORF">E2A04_06755</name>
    <name evidence="7" type="ORF">E3B48_10865</name>
    <name evidence="73" type="ORF">E4679_15005</name>
    <name evidence="1" type="ORF">E4J19_01360</name>
    <name evidence="6" type="ORF">EIC51_21045</name>
    <name evidence="17" type="ORF">EID80_03210</name>
    <name evidence="19" type="ORF">ELM42_23475</name>
    <name evidence="18" type="ORF">ELO16_15390</name>
    <name evidence="20" type="ORF">ER558_04605</name>
    <name evidence="21" type="ORF">ESI84_23805</name>
    <name evidence="22" type="ORF">EWR76_21370</name>
    <name evidence="23" type="ORF">EZK82_01395</name>
    <name evidence="2" type="ORF">FA713_01360</name>
    <name evidence="8" type="ORF">FA719_01050</name>
    <name evidence="9" type="ORF">FBD64_04250</name>
    <name evidence="10" type="ORF">FDQ73_02020</name>
    <name evidence="3" type="ORF">GL28_09350</name>
    <name evidence="11" type="ORF">JF21_09460</name>
</gene>
<evidence type="ECO:0000313" key="44">
    <source>
        <dbReference type="EMBL" id="ECV0333028.1"/>
    </source>
</evidence>
<evidence type="ECO:0000313" key="71">
    <source>
        <dbReference type="EMBL" id="EDI5304185.1"/>
    </source>
</evidence>
<dbReference type="EMBL" id="SQSB01000006">
    <property type="protein sequence ID" value="KAA8316250.1"/>
    <property type="molecule type" value="Genomic_DNA"/>
</dbReference>
<dbReference type="EMBL" id="AAKSWN010000067">
    <property type="protein sequence ID" value="ECV0374142.1"/>
    <property type="molecule type" value="Genomic_DNA"/>
</dbReference>
<evidence type="ECO:0000313" key="39">
    <source>
        <dbReference type="EMBL" id="ECU2528028.1"/>
    </source>
</evidence>
<dbReference type="EMBL" id="AAMKTN010000003">
    <property type="protein sequence ID" value="EDI3727735.1"/>
    <property type="molecule type" value="Genomic_DNA"/>
</dbReference>
<dbReference type="EMBL" id="AALRRQ010000007">
    <property type="protein sequence ID" value="EDC6715495.1"/>
    <property type="molecule type" value="Genomic_DNA"/>
</dbReference>
<dbReference type="EMBL" id="AAKNKF010000004">
    <property type="protein sequence ID" value="ECT6382509.1"/>
    <property type="molecule type" value="Genomic_DNA"/>
</dbReference>
<dbReference type="EMBL" id="AAKTLY010000008">
    <property type="protein sequence ID" value="ECV5195699.1"/>
    <property type="molecule type" value="Genomic_DNA"/>
</dbReference>
<evidence type="ECO:0000313" key="67">
    <source>
        <dbReference type="EMBL" id="EDH8541305.1"/>
    </source>
</evidence>
<evidence type="ECO:0000313" key="35">
    <source>
        <dbReference type="EMBL" id="ECT8989222.1"/>
    </source>
</evidence>
<dbReference type="EMBL" id="AAKTJV010000005">
    <property type="protein sequence ID" value="ECV4828401.1"/>
    <property type="molecule type" value="Genomic_DNA"/>
</dbReference>
<dbReference type="EMBL" id="AAKOQU010000002">
    <property type="protein sequence ID" value="ECU0317636.1"/>
    <property type="molecule type" value="Genomic_DNA"/>
</dbReference>
<dbReference type="EMBL" id="AAGIAU010000004">
    <property type="protein sequence ID" value="EBO2911301.1"/>
    <property type="molecule type" value="Genomic_DNA"/>
</dbReference>
<evidence type="ECO:0000313" key="69">
    <source>
        <dbReference type="EMBL" id="EDI3727735.1"/>
    </source>
</evidence>
<dbReference type="EMBL" id="AAKNQD010000004">
    <property type="protein sequence ID" value="ECT7067256.1"/>
    <property type="molecule type" value="Genomic_DNA"/>
</dbReference>
<dbReference type="EMBL" id="AAKLZF010000005">
    <property type="protein sequence ID" value="ECT1897162.1"/>
    <property type="molecule type" value="Genomic_DNA"/>
</dbReference>
<evidence type="ECO:0000313" key="24">
    <source>
        <dbReference type="EMBL" id="ECB8227747.1"/>
    </source>
</evidence>
<dbReference type="EMBL" id="AAGDWY010000001">
    <property type="protein sequence ID" value="EBM8419150.1"/>
    <property type="molecule type" value="Genomic_DNA"/>
</dbReference>
<dbReference type="EMBL" id="AAMEYE010000002">
    <property type="protein sequence ID" value="EDG6696416.1"/>
    <property type="molecule type" value="Genomic_DNA"/>
</dbReference>
<evidence type="ECO:0000313" key="65">
    <source>
        <dbReference type="EMBL" id="EDH7230824.1"/>
    </source>
</evidence>
<dbReference type="InterPro" id="IPR025683">
    <property type="entry name" value="Protein_beta"/>
</dbReference>
<evidence type="ECO:0000313" key="15">
    <source>
        <dbReference type="EMBL" id="EBZ2430704.1"/>
    </source>
</evidence>
<dbReference type="EMBL" id="AALOUC010000003">
    <property type="protein sequence ID" value="EDB8287348.1"/>
    <property type="molecule type" value="Genomic_DNA"/>
</dbReference>
<dbReference type="EMBL" id="AAMHPQ010000003">
    <property type="protein sequence ID" value="EDH4305334.1"/>
    <property type="molecule type" value="Genomic_DNA"/>
</dbReference>
<evidence type="ECO:0000313" key="41">
    <source>
        <dbReference type="EMBL" id="ECU7501905.1"/>
    </source>
</evidence>
<dbReference type="EMBL" id="AAGEON010000005">
    <property type="protein sequence ID" value="EBN0510404.1"/>
    <property type="molecule type" value="Genomic_DNA"/>
</dbReference>
<evidence type="ECO:0000313" key="33">
    <source>
        <dbReference type="EMBL" id="ECT6382509.1"/>
    </source>
</evidence>
<evidence type="ECO:0000313" key="64">
    <source>
        <dbReference type="EMBL" id="EDH5127827.1"/>
    </source>
</evidence>
<evidence type="ECO:0000313" key="75">
    <source>
        <dbReference type="Proteomes" id="UP000365067"/>
    </source>
</evidence>
<dbReference type="Pfam" id="PF14350">
    <property type="entry name" value="Beta_protein"/>
    <property type="match status" value="1"/>
</dbReference>